<dbReference type="AlphaFoldDB" id="A0A9W6SGV4"/>
<sequence length="399" mass="43442">MATADVIPLPATRAFSLRRQGLSGPGFATVVDAVRGTGGVYSSSPTCHLSLAARVTGFTIDDLEDELYETRRLVRLRAQRQMAYVQPVEDLPWILAAAEPGRRGRASALRQLNATYTDYERMAHKVETAMAGHEPMTLAAIKEAAPDVDDARLVVALMTRETRLVRTRPRGTWRSDSYGYARWGDWIGEAVSTVDTGEARAALARRYFTALGPATADDLRWWTGWTAGETKAVLFALRDELTEIRLGYEAPDDEVPAHVLTADLDELRASTVDPGVRLLPVWDAYPMGYKDRRRVVPPALHPRVIDPVGNATSMVLVDGEAAGVWQAGYDRLPGALVVSVALFSGAAGDRRGEIEAEAERLARSVGAADVDVEWAAERGALADGVRNTFMSPVSLGVER</sequence>
<proteinExistence type="predicted"/>
<evidence type="ECO:0000313" key="1">
    <source>
        <dbReference type="EMBL" id="GLZ75765.1"/>
    </source>
</evidence>
<organism evidence="1 2">
    <name type="scientific">Actinorhabdospora filicis</name>
    <dbReference type="NCBI Taxonomy" id="1785913"/>
    <lineage>
        <taxon>Bacteria</taxon>
        <taxon>Bacillati</taxon>
        <taxon>Actinomycetota</taxon>
        <taxon>Actinomycetes</taxon>
        <taxon>Micromonosporales</taxon>
        <taxon>Micromonosporaceae</taxon>
        <taxon>Actinorhabdospora</taxon>
    </lineage>
</organism>
<name>A0A9W6SGV4_9ACTN</name>
<gene>
    <name evidence="1" type="ORF">Afil01_05720</name>
</gene>
<evidence type="ECO:0000313" key="2">
    <source>
        <dbReference type="Proteomes" id="UP001165079"/>
    </source>
</evidence>
<dbReference type="InterPro" id="IPR009351">
    <property type="entry name" value="AlkZ-like"/>
</dbReference>
<dbReference type="EMBL" id="BSTX01000001">
    <property type="protein sequence ID" value="GLZ75765.1"/>
    <property type="molecule type" value="Genomic_DNA"/>
</dbReference>
<dbReference type="Pfam" id="PF06224">
    <property type="entry name" value="AlkZ-like"/>
    <property type="match status" value="1"/>
</dbReference>
<dbReference type="PANTHER" id="PTHR38479:SF2">
    <property type="entry name" value="WINGED HELIX DNA-BINDING DOMAIN-CONTAINING PROTEIN"/>
    <property type="match status" value="1"/>
</dbReference>
<dbReference type="RefSeq" id="WP_285660992.1">
    <property type="nucleotide sequence ID" value="NZ_BSTX01000001.1"/>
</dbReference>
<dbReference type="Proteomes" id="UP001165079">
    <property type="component" value="Unassembled WGS sequence"/>
</dbReference>
<accession>A0A9W6SGV4</accession>
<dbReference type="PANTHER" id="PTHR38479">
    <property type="entry name" value="LMO0824 PROTEIN"/>
    <property type="match status" value="1"/>
</dbReference>
<protein>
    <recommendedName>
        <fullName evidence="3">Winged helix DNA-binding domain-containing protein</fullName>
    </recommendedName>
</protein>
<comment type="caution">
    <text evidence="1">The sequence shown here is derived from an EMBL/GenBank/DDBJ whole genome shotgun (WGS) entry which is preliminary data.</text>
</comment>
<evidence type="ECO:0008006" key="3">
    <source>
        <dbReference type="Google" id="ProtNLM"/>
    </source>
</evidence>
<keyword evidence="2" id="KW-1185">Reference proteome</keyword>
<reference evidence="1" key="1">
    <citation type="submission" date="2023-03" db="EMBL/GenBank/DDBJ databases">
        <title>Actinorhabdospora filicis NBRC 111898.</title>
        <authorList>
            <person name="Ichikawa N."/>
            <person name="Sato H."/>
            <person name="Tonouchi N."/>
        </authorList>
    </citation>
    <scope>NUCLEOTIDE SEQUENCE</scope>
    <source>
        <strain evidence="1">NBRC 111898</strain>
    </source>
</reference>